<feature type="transmembrane region" description="Helical" evidence="2">
    <location>
        <begin position="58"/>
        <end position="77"/>
    </location>
</feature>
<keyword evidence="2" id="KW-0472">Membrane</keyword>
<dbReference type="Proteomes" id="UP001500151">
    <property type="component" value="Unassembled WGS sequence"/>
</dbReference>
<protein>
    <submittedName>
        <fullName evidence="3">Uncharacterized protein</fullName>
    </submittedName>
</protein>
<feature type="transmembrane region" description="Helical" evidence="2">
    <location>
        <begin position="29"/>
        <end position="46"/>
    </location>
</feature>
<evidence type="ECO:0000313" key="3">
    <source>
        <dbReference type="EMBL" id="GAA2629777.1"/>
    </source>
</evidence>
<gene>
    <name evidence="3" type="ORF">GCM10010307_20890</name>
</gene>
<dbReference type="EMBL" id="BAAASJ010000022">
    <property type="protein sequence ID" value="GAA2629777.1"/>
    <property type="molecule type" value="Genomic_DNA"/>
</dbReference>
<evidence type="ECO:0000256" key="1">
    <source>
        <dbReference type="SAM" id="MobiDB-lite"/>
    </source>
</evidence>
<evidence type="ECO:0000313" key="4">
    <source>
        <dbReference type="Proteomes" id="UP001500151"/>
    </source>
</evidence>
<keyword evidence="4" id="KW-1185">Reference proteome</keyword>
<reference evidence="3 4" key="1">
    <citation type="journal article" date="2019" name="Int. J. Syst. Evol. Microbiol.">
        <title>The Global Catalogue of Microorganisms (GCM) 10K type strain sequencing project: providing services to taxonomists for standard genome sequencing and annotation.</title>
        <authorList>
            <consortium name="The Broad Institute Genomics Platform"/>
            <consortium name="The Broad Institute Genome Sequencing Center for Infectious Disease"/>
            <person name="Wu L."/>
            <person name="Ma J."/>
        </authorList>
    </citation>
    <scope>NUCLEOTIDE SEQUENCE [LARGE SCALE GENOMIC DNA]</scope>
    <source>
        <strain evidence="3 4">JCM 4524</strain>
    </source>
</reference>
<feature type="transmembrane region" description="Helical" evidence="2">
    <location>
        <begin position="84"/>
        <end position="114"/>
    </location>
</feature>
<evidence type="ECO:0000256" key="2">
    <source>
        <dbReference type="SAM" id="Phobius"/>
    </source>
</evidence>
<proteinExistence type="predicted"/>
<organism evidence="3 4">
    <name type="scientific">Streptomyces vastus</name>
    <dbReference type="NCBI Taxonomy" id="285451"/>
    <lineage>
        <taxon>Bacteria</taxon>
        <taxon>Bacillati</taxon>
        <taxon>Actinomycetota</taxon>
        <taxon>Actinomycetes</taxon>
        <taxon>Kitasatosporales</taxon>
        <taxon>Streptomycetaceae</taxon>
        <taxon>Streptomyces</taxon>
    </lineage>
</organism>
<comment type="caution">
    <text evidence="3">The sequence shown here is derived from an EMBL/GenBank/DDBJ whole genome shotgun (WGS) entry which is preliminary data.</text>
</comment>
<keyword evidence="2" id="KW-0812">Transmembrane</keyword>
<sequence>MNRRAPHAETPGRSVPGRFRGPFTRWPRGADAVLAVAMFLPTMLLQEAPGDTMVVRPVTGILHPALPLFLVAGAALYRRRSRPLAVLCVVLVAWAGTLGSSHSTLGAMVIVALYSVGRHADDNRWGPLGVVAAIAGLTIDGSCFPSPGGTSSSAPSSCPGPGTSAGACGFAPGVPPGCSENRPPRPGGS</sequence>
<keyword evidence="2" id="KW-1133">Transmembrane helix</keyword>
<accession>A0ABN3QLS2</accession>
<name>A0ABN3QLS2_9ACTN</name>
<feature type="region of interest" description="Disordered" evidence="1">
    <location>
        <begin position="1"/>
        <end position="21"/>
    </location>
</feature>
<dbReference type="RefSeq" id="WP_344389184.1">
    <property type="nucleotide sequence ID" value="NZ_BAAASJ010000022.1"/>
</dbReference>